<accession>A0A9N9MQ66</accession>
<protein>
    <recommendedName>
        <fullName evidence="3">DUF4817 domain-containing protein</fullName>
    </recommendedName>
</protein>
<evidence type="ECO:0000313" key="2">
    <source>
        <dbReference type="Proteomes" id="UP001152799"/>
    </source>
</evidence>
<dbReference type="PANTHER" id="PTHR47326">
    <property type="entry name" value="TRANSPOSABLE ELEMENT TC3 TRANSPOSASE-LIKE PROTEIN"/>
    <property type="match status" value="1"/>
</dbReference>
<sequence length="166" mass="18877">MAPTLSLQDKIELVLICGDHYCSTREAAEIFNGRHPGRNLCFTAVAKVLKKFKSTGSVENRYSKTPHTPPVTSKEENVYNIVLNVTETPRVSTHVISDNTEVTKTSMSRILKNNNFRPYRPKFDLIFVNGTRECYKKIVISREMCFFSDEATFSSNGVVSSQNCRW</sequence>
<dbReference type="EMBL" id="OU892281">
    <property type="protein sequence ID" value="CAG9769270.1"/>
    <property type="molecule type" value="Genomic_DNA"/>
</dbReference>
<proteinExistence type="predicted"/>
<dbReference type="PANTHER" id="PTHR47326:SF1">
    <property type="entry name" value="HTH PSQ-TYPE DOMAIN-CONTAINING PROTEIN"/>
    <property type="match status" value="1"/>
</dbReference>
<dbReference type="Proteomes" id="UP001152799">
    <property type="component" value="Chromosome 5"/>
</dbReference>
<keyword evidence="2" id="KW-1185">Reference proteome</keyword>
<dbReference type="AlphaFoldDB" id="A0A9N9MQ66"/>
<reference evidence="1" key="1">
    <citation type="submission" date="2022-01" db="EMBL/GenBank/DDBJ databases">
        <authorList>
            <person name="King R."/>
        </authorList>
    </citation>
    <scope>NUCLEOTIDE SEQUENCE</scope>
</reference>
<gene>
    <name evidence="1" type="ORF">CEUTPL_LOCUS9783</name>
</gene>
<evidence type="ECO:0008006" key="3">
    <source>
        <dbReference type="Google" id="ProtNLM"/>
    </source>
</evidence>
<organism evidence="1 2">
    <name type="scientific">Ceutorhynchus assimilis</name>
    <name type="common">cabbage seed weevil</name>
    <dbReference type="NCBI Taxonomy" id="467358"/>
    <lineage>
        <taxon>Eukaryota</taxon>
        <taxon>Metazoa</taxon>
        <taxon>Ecdysozoa</taxon>
        <taxon>Arthropoda</taxon>
        <taxon>Hexapoda</taxon>
        <taxon>Insecta</taxon>
        <taxon>Pterygota</taxon>
        <taxon>Neoptera</taxon>
        <taxon>Endopterygota</taxon>
        <taxon>Coleoptera</taxon>
        <taxon>Polyphaga</taxon>
        <taxon>Cucujiformia</taxon>
        <taxon>Curculionidae</taxon>
        <taxon>Ceutorhynchinae</taxon>
        <taxon>Ceutorhynchus</taxon>
    </lineage>
</organism>
<evidence type="ECO:0000313" key="1">
    <source>
        <dbReference type="EMBL" id="CAG9769270.1"/>
    </source>
</evidence>
<name>A0A9N9MQ66_9CUCU</name>
<dbReference type="OrthoDB" id="6767312at2759"/>